<dbReference type="PANTHER" id="PTHR43335:SF2">
    <property type="entry name" value="ABC TRANSPORTER, ATP-BINDING PROTEIN"/>
    <property type="match status" value="1"/>
</dbReference>
<keyword evidence="4 6" id="KW-0067">ATP-binding</keyword>
<dbReference type="GO" id="GO:0005524">
    <property type="term" value="F:ATP binding"/>
    <property type="evidence" value="ECO:0007669"/>
    <property type="project" value="UniProtKB-KW"/>
</dbReference>
<dbReference type="SUPFAM" id="SSF52540">
    <property type="entry name" value="P-loop containing nucleoside triphosphate hydrolases"/>
    <property type="match status" value="1"/>
</dbReference>
<dbReference type="InterPro" id="IPR017871">
    <property type="entry name" value="ABC_transporter-like_CS"/>
</dbReference>
<feature type="domain" description="ABC transporter" evidence="5">
    <location>
        <begin position="6"/>
        <end position="242"/>
    </location>
</feature>
<dbReference type="EMBL" id="BOOW01000029">
    <property type="protein sequence ID" value="GII94334.1"/>
    <property type="molecule type" value="Genomic_DNA"/>
</dbReference>
<dbReference type="InterPro" id="IPR003439">
    <property type="entry name" value="ABC_transporter-like_ATP-bd"/>
</dbReference>
<gene>
    <name evidence="6" type="ORF">Ssi02_45650</name>
</gene>
<protein>
    <submittedName>
        <fullName evidence="6">ABC transporter ATP-binding protein</fullName>
    </submittedName>
</protein>
<dbReference type="Gene3D" id="3.40.50.300">
    <property type="entry name" value="P-loop containing nucleotide triphosphate hydrolases"/>
    <property type="match status" value="1"/>
</dbReference>
<evidence type="ECO:0000256" key="3">
    <source>
        <dbReference type="ARBA" id="ARBA00022741"/>
    </source>
</evidence>
<dbReference type="Proteomes" id="UP000606172">
    <property type="component" value="Unassembled WGS sequence"/>
</dbReference>
<reference evidence="6" key="1">
    <citation type="submission" date="2021-01" db="EMBL/GenBank/DDBJ databases">
        <title>Whole genome shotgun sequence of Sinosporangium siamense NBRC 109515.</title>
        <authorList>
            <person name="Komaki H."/>
            <person name="Tamura T."/>
        </authorList>
    </citation>
    <scope>NUCLEOTIDE SEQUENCE</scope>
    <source>
        <strain evidence="6">NBRC 109515</strain>
    </source>
</reference>
<comment type="caution">
    <text evidence="6">The sequence shown here is derived from an EMBL/GenBank/DDBJ whole genome shotgun (WGS) entry which is preliminary data.</text>
</comment>
<organism evidence="6 7">
    <name type="scientific">Sinosporangium siamense</name>
    <dbReference type="NCBI Taxonomy" id="1367973"/>
    <lineage>
        <taxon>Bacteria</taxon>
        <taxon>Bacillati</taxon>
        <taxon>Actinomycetota</taxon>
        <taxon>Actinomycetes</taxon>
        <taxon>Streptosporangiales</taxon>
        <taxon>Streptosporangiaceae</taxon>
        <taxon>Sinosporangium</taxon>
    </lineage>
</organism>
<dbReference type="InterPro" id="IPR027417">
    <property type="entry name" value="P-loop_NTPase"/>
</dbReference>
<evidence type="ECO:0000259" key="5">
    <source>
        <dbReference type="PROSITE" id="PS50893"/>
    </source>
</evidence>
<sequence>MGYVRIVVENVDFSYRGLFRPRGKPVLRGASWTVEPGVTGLMGPNGAGKTTLLSLLVTLAAPQHGRVLIGEHDVSRPAGRREARRLLGFVPQRFSLAGELTVADTVSYAAWVNGVPRRACGGAAAGALALVDAAALAARKVRTLSGGERQRVGIAAALAHDPRILVLDEPTVGLDPGQRLRAREVIARLGASRTVLLSTHLVEDVAHLCERVGVLAAGRIAFQGTFAELEALAEDSDPGRRYGSAFEHAYDRLIARVGATS</sequence>
<evidence type="ECO:0000313" key="6">
    <source>
        <dbReference type="EMBL" id="GII94334.1"/>
    </source>
</evidence>
<dbReference type="InterPro" id="IPR003593">
    <property type="entry name" value="AAA+_ATPase"/>
</dbReference>
<dbReference type="SMART" id="SM00382">
    <property type="entry name" value="AAA"/>
    <property type="match status" value="1"/>
</dbReference>
<evidence type="ECO:0000313" key="7">
    <source>
        <dbReference type="Proteomes" id="UP000606172"/>
    </source>
</evidence>
<evidence type="ECO:0000256" key="4">
    <source>
        <dbReference type="ARBA" id="ARBA00022840"/>
    </source>
</evidence>
<dbReference type="RefSeq" id="WP_204028704.1">
    <property type="nucleotide sequence ID" value="NZ_JBHLZQ010000056.1"/>
</dbReference>
<name>A0A919RL00_9ACTN</name>
<evidence type="ECO:0000256" key="1">
    <source>
        <dbReference type="ARBA" id="ARBA00005417"/>
    </source>
</evidence>
<dbReference type="PROSITE" id="PS00211">
    <property type="entry name" value="ABC_TRANSPORTER_1"/>
    <property type="match status" value="1"/>
</dbReference>
<dbReference type="GO" id="GO:0016887">
    <property type="term" value="F:ATP hydrolysis activity"/>
    <property type="evidence" value="ECO:0007669"/>
    <property type="project" value="InterPro"/>
</dbReference>
<accession>A0A919RL00</accession>
<dbReference type="PANTHER" id="PTHR43335">
    <property type="entry name" value="ABC TRANSPORTER, ATP-BINDING PROTEIN"/>
    <property type="match status" value="1"/>
</dbReference>
<comment type="similarity">
    <text evidence="1">Belongs to the ABC transporter superfamily.</text>
</comment>
<keyword evidence="2" id="KW-0813">Transport</keyword>
<keyword evidence="3" id="KW-0547">Nucleotide-binding</keyword>
<keyword evidence="7" id="KW-1185">Reference proteome</keyword>
<dbReference type="Pfam" id="PF00005">
    <property type="entry name" value="ABC_tran"/>
    <property type="match status" value="1"/>
</dbReference>
<dbReference type="PROSITE" id="PS50893">
    <property type="entry name" value="ABC_TRANSPORTER_2"/>
    <property type="match status" value="1"/>
</dbReference>
<proteinExistence type="inferred from homology"/>
<evidence type="ECO:0000256" key="2">
    <source>
        <dbReference type="ARBA" id="ARBA00022448"/>
    </source>
</evidence>
<dbReference type="AlphaFoldDB" id="A0A919RL00"/>